<evidence type="ECO:0000259" key="2">
    <source>
        <dbReference type="PROSITE" id="PS50093"/>
    </source>
</evidence>
<dbReference type="Gene3D" id="2.120.10.30">
    <property type="entry name" value="TolB, C-terminal domain"/>
    <property type="match status" value="1"/>
</dbReference>
<evidence type="ECO:0000313" key="5">
    <source>
        <dbReference type="Proteomes" id="UP001332243"/>
    </source>
</evidence>
<dbReference type="PROSITE" id="PS51175">
    <property type="entry name" value="CBM6"/>
    <property type="match status" value="1"/>
</dbReference>
<dbReference type="SUPFAM" id="SSF50370">
    <property type="entry name" value="Ricin B-like lectins"/>
    <property type="match status" value="1"/>
</dbReference>
<evidence type="ECO:0000259" key="3">
    <source>
        <dbReference type="PROSITE" id="PS51175"/>
    </source>
</evidence>
<dbReference type="RefSeq" id="WP_331218406.1">
    <property type="nucleotide sequence ID" value="NZ_JAZGQK010000038.1"/>
</dbReference>
<proteinExistence type="predicted"/>
<dbReference type="Pfam" id="PF18911">
    <property type="entry name" value="PKD_4"/>
    <property type="match status" value="1"/>
</dbReference>
<dbReference type="InterPro" id="IPR022409">
    <property type="entry name" value="PKD/Chitinase_dom"/>
</dbReference>
<dbReference type="EMBL" id="JAZGQK010000038">
    <property type="protein sequence ID" value="MEE6263510.1"/>
    <property type="molecule type" value="Genomic_DNA"/>
</dbReference>
<dbReference type="Pfam" id="PF03422">
    <property type="entry name" value="CBM_6"/>
    <property type="match status" value="1"/>
</dbReference>
<dbReference type="Gene3D" id="2.60.40.10">
    <property type="entry name" value="Immunoglobulins"/>
    <property type="match status" value="1"/>
</dbReference>
<dbReference type="Gene3D" id="2.80.10.50">
    <property type="match status" value="2"/>
</dbReference>
<sequence length="963" mass="99913">MSSPDHPSPLRAAPRIGRSRLRHPRWATAAALLLVATAAPAMLAPATPAAAHPINAADFQQVTLARGVAEVGEPMSLAVLPDRSVLHTARNGTLRRTDAAGNTTVVGTLPVYTHDEEGLQGVGVDPGFATNRHIYLYYAPPLSTPAGDAPAIGTAAQFAPFSGVNRLARFTLNADFTVNMSSQVTVLDVPADRGMCCHVGGDIDFDAAGNLYLSTGDDTNPFESAGYAPIDERTNRYPAYDAQRSAGNTNDLRGKILRIKVNANGTYSVPAGNLFAPGTANTRPEIYAMGFRNPFRISVDKATGVVYVGDYGPDAGSTNANRGPSGQVEFNRVTSPGNYGWPYCTGTNTAAETYNEWTFPDGPSGAKYNCTGGPTNNSFRNTGQSTLPAARPAWIRYAGDAGTPPEFGGGSESPMGGPVYRYSASNPSTTKFPQSFDGQFFATEFGRGWIKPIHVNADGSPGTIDTFPWVGKQVMDSAFGPDGAYYVLDYGTGYFNGDANSALYRFDYVAGGNRAPVAVASANPTSGTAPLTVTFSSAGSSDPDGGALTYSWAFGDGTTSTAANPTKTYTTNGTYTATLTVRDPQGATGTASVTVGVGNTAPTVTIVAPASGQLVAFGDAVPFQITVTDPEDGTINCSRVKMTYVLGHDSHGHQITSANGCSGTITIPVDGEHDDAANIFPIFDAEYTDNGGLTTHTQHELTPKHRQAEHYETSSGVNKFAKTAAEGGQTVGDINNGDWIAFTPYRLSNATSFTARVSSAGSGGTLQVRAGSATGTVLGSATVPVTGGWDTFATVNGSIANPPAGTTTLYLTFAGTGTGALYDLDAFTINTGSGGGGGSGPITGLAGKCLEIENGGTADGSQAQIWTCEGLAHQTWTRNGQTLRTLGKCLDISGAGTANGTKIQLWTCNSTAAQNWAPQADGSLRNPTSGKCLDVSNNSSADGQNVHLWDCIAGAANQKWILP</sequence>
<dbReference type="PANTHER" id="PTHR19328:SF75">
    <property type="entry name" value="ALDOSE SUGAR DEHYDROGENASE YLII"/>
    <property type="match status" value="1"/>
</dbReference>
<dbReference type="InterPro" id="IPR008979">
    <property type="entry name" value="Galactose-bd-like_sf"/>
</dbReference>
<accession>A0ABU7S482</accession>
<dbReference type="InterPro" id="IPR006584">
    <property type="entry name" value="Cellulose-bd_IV"/>
</dbReference>
<dbReference type="PROSITE" id="PS50231">
    <property type="entry name" value="RICIN_B_LECTIN"/>
    <property type="match status" value="1"/>
</dbReference>
<reference evidence="4 5" key="1">
    <citation type="submission" date="2024-01" db="EMBL/GenBank/DDBJ databases">
        <title>Genome insights into Plantactinospora sonchi sp. nov.</title>
        <authorList>
            <person name="Wang L."/>
        </authorList>
    </citation>
    <scope>NUCLEOTIDE SEQUENCE [LARGE SCALE GENOMIC DNA]</scope>
    <source>
        <strain evidence="4 5">NEAU-QY2</strain>
    </source>
</reference>
<dbReference type="Proteomes" id="UP001332243">
    <property type="component" value="Unassembled WGS sequence"/>
</dbReference>
<dbReference type="InterPro" id="IPR011042">
    <property type="entry name" value="6-blade_b-propeller_TolB-like"/>
</dbReference>
<evidence type="ECO:0000256" key="1">
    <source>
        <dbReference type="ARBA" id="ARBA00022729"/>
    </source>
</evidence>
<dbReference type="Gene3D" id="2.60.120.260">
    <property type="entry name" value="Galactose-binding domain-like"/>
    <property type="match status" value="1"/>
</dbReference>
<keyword evidence="5" id="KW-1185">Reference proteome</keyword>
<dbReference type="InterPro" id="IPR035986">
    <property type="entry name" value="PKD_dom_sf"/>
</dbReference>
<dbReference type="PANTHER" id="PTHR19328">
    <property type="entry name" value="HEDGEHOG-INTERACTING PROTEIN"/>
    <property type="match status" value="1"/>
</dbReference>
<dbReference type="InterPro" id="IPR011041">
    <property type="entry name" value="Quinoprot_gluc/sorb_DH_b-prop"/>
</dbReference>
<dbReference type="SMART" id="SM00606">
    <property type="entry name" value="CBD_IV"/>
    <property type="match status" value="1"/>
</dbReference>
<dbReference type="SMART" id="SM00089">
    <property type="entry name" value="PKD"/>
    <property type="match status" value="1"/>
</dbReference>
<dbReference type="CDD" id="cd23451">
    <property type="entry name" value="beta-trefoil_Ricin_laminarinase"/>
    <property type="match status" value="1"/>
</dbReference>
<dbReference type="InterPro" id="IPR012938">
    <property type="entry name" value="Glc/Sorbosone_DH"/>
</dbReference>
<dbReference type="CDD" id="cd04084">
    <property type="entry name" value="CBM6_xylanase-like"/>
    <property type="match status" value="1"/>
</dbReference>
<dbReference type="InterPro" id="IPR000601">
    <property type="entry name" value="PKD_dom"/>
</dbReference>
<dbReference type="InterPro" id="IPR005084">
    <property type="entry name" value="CBM6"/>
</dbReference>
<dbReference type="SUPFAM" id="SSF50952">
    <property type="entry name" value="Soluble quinoprotein glucose dehydrogenase"/>
    <property type="match status" value="1"/>
</dbReference>
<dbReference type="InterPro" id="IPR013783">
    <property type="entry name" value="Ig-like_fold"/>
</dbReference>
<feature type="domain" description="PKD" evidence="2">
    <location>
        <begin position="516"/>
        <end position="597"/>
    </location>
</feature>
<name>A0ABU7S482_9ACTN</name>
<gene>
    <name evidence="4" type="ORF">V1633_34045</name>
</gene>
<dbReference type="InterPro" id="IPR000772">
    <property type="entry name" value="Ricin_B_lectin"/>
</dbReference>
<dbReference type="Pfam" id="PF07995">
    <property type="entry name" value="GSDH"/>
    <property type="match status" value="1"/>
</dbReference>
<protein>
    <submittedName>
        <fullName evidence="4">PQQ-dependent sugar dehydrogenase</fullName>
    </submittedName>
</protein>
<dbReference type="SUPFAM" id="SSF49785">
    <property type="entry name" value="Galactose-binding domain-like"/>
    <property type="match status" value="1"/>
</dbReference>
<dbReference type="SUPFAM" id="SSF49299">
    <property type="entry name" value="PKD domain"/>
    <property type="match status" value="1"/>
</dbReference>
<comment type="caution">
    <text evidence="4">The sequence shown here is derived from an EMBL/GenBank/DDBJ whole genome shotgun (WGS) entry which is preliminary data.</text>
</comment>
<dbReference type="PROSITE" id="PS50093">
    <property type="entry name" value="PKD"/>
    <property type="match status" value="1"/>
</dbReference>
<dbReference type="CDD" id="cd00146">
    <property type="entry name" value="PKD"/>
    <property type="match status" value="1"/>
</dbReference>
<evidence type="ECO:0000313" key="4">
    <source>
        <dbReference type="EMBL" id="MEE6263510.1"/>
    </source>
</evidence>
<dbReference type="InterPro" id="IPR035992">
    <property type="entry name" value="Ricin_B-like_lectins"/>
</dbReference>
<organism evidence="4 5">
    <name type="scientific">Plantactinospora sonchi</name>
    <dbReference type="NCBI Taxonomy" id="1544735"/>
    <lineage>
        <taxon>Bacteria</taxon>
        <taxon>Bacillati</taxon>
        <taxon>Actinomycetota</taxon>
        <taxon>Actinomycetes</taxon>
        <taxon>Micromonosporales</taxon>
        <taxon>Micromonosporaceae</taxon>
        <taxon>Plantactinospora</taxon>
    </lineage>
</organism>
<keyword evidence="1" id="KW-0732">Signal</keyword>
<feature type="domain" description="CBM6" evidence="3">
    <location>
        <begin position="704"/>
        <end position="830"/>
    </location>
</feature>
<dbReference type="Pfam" id="PF00652">
    <property type="entry name" value="Ricin_B_lectin"/>
    <property type="match status" value="1"/>
</dbReference>
<dbReference type="SMART" id="SM00458">
    <property type="entry name" value="RICIN"/>
    <property type="match status" value="1"/>
</dbReference>